<dbReference type="EMBL" id="OW659477">
    <property type="protein sequence ID" value="CAH2763475.1"/>
    <property type="molecule type" value="Genomic_DNA"/>
</dbReference>
<organism evidence="2 4">
    <name type="scientific">Erysipelothrix amsterdamensis</name>
    <dbReference type="NCBI Taxonomy" id="2929157"/>
    <lineage>
        <taxon>Bacteria</taxon>
        <taxon>Bacillati</taxon>
        <taxon>Bacillota</taxon>
        <taxon>Erysipelotrichia</taxon>
        <taxon>Erysipelotrichales</taxon>
        <taxon>Erysipelotrichaceae</taxon>
        <taxon>Erysipelothrix</taxon>
    </lineage>
</organism>
<accession>A0AAU9VI68</accession>
<dbReference type="Pfam" id="PF04402">
    <property type="entry name" value="SIMPL"/>
    <property type="match status" value="1"/>
</dbReference>
<proteinExistence type="predicted"/>
<evidence type="ECO:0000313" key="4">
    <source>
        <dbReference type="Proteomes" id="UP001154111"/>
    </source>
</evidence>
<dbReference type="InterPro" id="IPR052022">
    <property type="entry name" value="26kDa_periplasmic_antigen"/>
</dbReference>
<protein>
    <submittedName>
        <fullName evidence="2">SIMPL domain-containing protein</fullName>
    </submittedName>
</protein>
<dbReference type="InterPro" id="IPR007497">
    <property type="entry name" value="SIMPL/DUF541"/>
</dbReference>
<dbReference type="GO" id="GO:0006974">
    <property type="term" value="P:DNA damage response"/>
    <property type="evidence" value="ECO:0007669"/>
    <property type="project" value="TreeGrafter"/>
</dbReference>
<dbReference type="Gene3D" id="3.30.110.170">
    <property type="entry name" value="Protein of unknown function (DUF541), domain 1"/>
    <property type="match status" value="1"/>
</dbReference>
<reference evidence="2" key="1">
    <citation type="submission" date="2022-04" db="EMBL/GenBank/DDBJ databases">
        <authorList>
            <person name="Forde T."/>
        </authorList>
    </citation>
    <scope>NUCLEOTIDE SEQUENCE</scope>
    <source>
        <strain evidence="2">A18Y016a</strain>
        <strain evidence="1">A18Y020d</strain>
    </source>
</reference>
<name>A0AAU9VI68_9FIRM</name>
<sequence length="200" mass="22472">MSNKLTIEGSGSVYVTPDMMRFSYELVQDGASYASSFDALKAQYENIVKAFKRVEFNISLIKTSGIEVSILQPSDNQPKLFRCVQRLVFEDNINLTKMSELLDHLRTSDDFNFSLSYFLKDSTKADDDALILAINQANDKAKLIADTSGIRLGHICDMEYMNHSGARPMHRMASADMMGSTMTANDLTVTQSIRISWDIK</sequence>
<dbReference type="Proteomes" id="UP001154095">
    <property type="component" value="Chromosome"/>
</dbReference>
<dbReference type="PANTHER" id="PTHR34387">
    <property type="entry name" value="SLR1258 PROTEIN"/>
    <property type="match status" value="1"/>
</dbReference>
<evidence type="ECO:0000313" key="3">
    <source>
        <dbReference type="Proteomes" id="UP001154095"/>
    </source>
</evidence>
<evidence type="ECO:0000313" key="2">
    <source>
        <dbReference type="EMBL" id="CAH2763475.1"/>
    </source>
</evidence>
<dbReference type="RefSeq" id="WP_254006814.1">
    <property type="nucleotide sequence ID" value="NZ_OW659477.1"/>
</dbReference>
<gene>
    <name evidence="2" type="ORF">ERYAMS2_01742</name>
    <name evidence="1" type="ORF">ERYAMS_01447</name>
</gene>
<dbReference type="EMBL" id="OW659496">
    <property type="protein sequence ID" value="CAH2763425.1"/>
    <property type="molecule type" value="Genomic_DNA"/>
</dbReference>
<keyword evidence="3" id="KW-1185">Reference proteome</keyword>
<dbReference type="PANTHER" id="PTHR34387:SF2">
    <property type="entry name" value="SLR1258 PROTEIN"/>
    <property type="match status" value="1"/>
</dbReference>
<dbReference type="Proteomes" id="UP001154111">
    <property type="component" value="Chromosome"/>
</dbReference>
<evidence type="ECO:0000313" key="1">
    <source>
        <dbReference type="EMBL" id="CAH2763425.1"/>
    </source>
</evidence>
<dbReference type="AlphaFoldDB" id="A0AAU9VI68"/>
<dbReference type="Gene3D" id="3.30.70.2970">
    <property type="entry name" value="Protein of unknown function (DUF541), domain 2"/>
    <property type="match status" value="1"/>
</dbReference>